<sequence>MNIGAALELPLVAHRRVLRMQTKLHCWAAADRGRRFDDLFNLAADPCFLAVAWSRVRENTGARSAGIDKRTAGSIEARADGVAGFLEELREALRSGAFRPVPVRRVEIPKSGGKVRKLGIPTVADRVVQASLKLVLEPIFETDFSDSSYGFRPGRRAQDAIEDIRKFAREGYEWVFEADIAACFDEIDHSALLQRVRGRIGDTRILRLVKAFLKAGVLDTDGTTYDTYSGTPQGGILSPLLANIALSVIDDHFDARWATHRDASARRSHRQRGAATYHLVRYADDFVVLVFGQRGHAEHLWEDMADLLAPMGLRLAPAKTQVVHIDEGFDFLGFHIQRHTQRGSTRSYVYSYPSRTSLQTMRHKLKTVTKRITHQSADQMFRRLSRMVRGWAQYFRHSSASRAYSHIRNYLWWRVWRWLMHKHPRTYKRALWASYHVRKWPEYNGVRLYDPTTMRIQRYRYRGSKIPTPWAPSSAVPA</sequence>
<dbReference type="RefSeq" id="WP_061000203.1">
    <property type="nucleotide sequence ID" value="NZ_AP022616.1"/>
</dbReference>
<dbReference type="NCBIfam" id="TIGR04416">
    <property type="entry name" value="group_II_RT_mat"/>
    <property type="match status" value="1"/>
</dbReference>
<dbReference type="Pfam" id="PF00078">
    <property type="entry name" value="RVT_1"/>
    <property type="match status" value="1"/>
</dbReference>
<name>A0A7I7ZWA1_9MYCO</name>
<dbReference type="InterPro" id="IPR051083">
    <property type="entry name" value="GrpII_Intron_Splice-Mob/Def"/>
</dbReference>
<proteinExistence type="predicted"/>
<dbReference type="AlphaFoldDB" id="A0A7I7ZWA1"/>
<accession>A0A7I7ZWA1</accession>
<evidence type="ECO:0000313" key="2">
    <source>
        <dbReference type="Proteomes" id="UP000309984"/>
    </source>
</evidence>
<dbReference type="InterPro" id="IPR000477">
    <property type="entry name" value="RT_dom"/>
</dbReference>
<protein>
    <submittedName>
        <fullName evidence="1">Group II intron reverse transcriptase/maturase</fullName>
    </submittedName>
</protein>
<dbReference type="PANTHER" id="PTHR34047:SF8">
    <property type="entry name" value="PROTEIN YKFC"/>
    <property type="match status" value="1"/>
</dbReference>
<organism evidence="1 2">
    <name type="scientific">Mycolicibacterium phocaicum</name>
    <dbReference type="NCBI Taxonomy" id="319706"/>
    <lineage>
        <taxon>Bacteria</taxon>
        <taxon>Bacillati</taxon>
        <taxon>Actinomycetota</taxon>
        <taxon>Actinomycetes</taxon>
        <taxon>Mycobacteriales</taxon>
        <taxon>Mycobacteriaceae</taxon>
        <taxon>Mycolicibacterium</taxon>
    </lineage>
</organism>
<dbReference type="PANTHER" id="PTHR34047">
    <property type="entry name" value="NUCLEAR INTRON MATURASE 1, MITOCHONDRIAL-RELATED"/>
    <property type="match status" value="1"/>
</dbReference>
<reference evidence="1 2" key="1">
    <citation type="submission" date="2018-01" db="EMBL/GenBank/DDBJ databases">
        <title>Comparative genomics of Mycobacterium mucogenicum and Mycobacterium neoaurum clade members emphasizing tRNA and non-coding RNA.</title>
        <authorList>
            <person name="Behra P.R.K."/>
            <person name="Pettersson B.M.F."/>
            <person name="Das S."/>
            <person name="Dasgupta S."/>
            <person name="Kirsebom L.A."/>
        </authorList>
    </citation>
    <scope>NUCLEOTIDE SEQUENCE [LARGE SCALE GENOMIC DNA]</scope>
    <source>
        <strain evidence="1 2">DSM 45104</strain>
    </source>
</reference>
<dbReference type="PROSITE" id="PS50878">
    <property type="entry name" value="RT_POL"/>
    <property type="match status" value="1"/>
</dbReference>
<keyword evidence="1" id="KW-0548">Nucleotidyltransferase</keyword>
<dbReference type="CDD" id="cd01651">
    <property type="entry name" value="RT_G2_intron"/>
    <property type="match status" value="1"/>
</dbReference>
<keyword evidence="1" id="KW-0695">RNA-directed DNA polymerase</keyword>
<dbReference type="EMBL" id="POTM01000052">
    <property type="protein sequence ID" value="TLH63696.1"/>
    <property type="molecule type" value="Genomic_DNA"/>
</dbReference>
<dbReference type="Pfam" id="PF08388">
    <property type="entry name" value="GIIM"/>
    <property type="match status" value="1"/>
</dbReference>
<evidence type="ECO:0000313" key="1">
    <source>
        <dbReference type="EMBL" id="TLH63696.1"/>
    </source>
</evidence>
<dbReference type="InterPro" id="IPR043502">
    <property type="entry name" value="DNA/RNA_pol_sf"/>
</dbReference>
<dbReference type="Proteomes" id="UP000309984">
    <property type="component" value="Unassembled WGS sequence"/>
</dbReference>
<comment type="caution">
    <text evidence="1">The sequence shown here is derived from an EMBL/GenBank/DDBJ whole genome shotgun (WGS) entry which is preliminary data.</text>
</comment>
<gene>
    <name evidence="1" type="primary">ltrA</name>
    <name evidence="1" type="ORF">C1S79_21235</name>
</gene>
<dbReference type="InterPro" id="IPR013597">
    <property type="entry name" value="Mat_intron_G2"/>
</dbReference>
<keyword evidence="1" id="KW-0808">Transferase</keyword>
<dbReference type="SUPFAM" id="SSF56672">
    <property type="entry name" value="DNA/RNA polymerases"/>
    <property type="match status" value="1"/>
</dbReference>
<dbReference type="GO" id="GO:0003964">
    <property type="term" value="F:RNA-directed DNA polymerase activity"/>
    <property type="evidence" value="ECO:0007669"/>
    <property type="project" value="UniProtKB-KW"/>
</dbReference>
<dbReference type="InterPro" id="IPR030931">
    <property type="entry name" value="Group_II_RT_mat"/>
</dbReference>
<keyword evidence="2" id="KW-1185">Reference proteome</keyword>